<sequence length="70" mass="8142">MQHLTVKERVKSHRNRLREAGFKPVQLWVPDPKIPGFAAECRRQSLIIMNDQAEMADLEQLVELADWGDE</sequence>
<proteinExistence type="predicted"/>
<gene>
    <name evidence="1" type="ORF">JZM60_09420</name>
</gene>
<dbReference type="Proteomes" id="UP000663651">
    <property type="component" value="Chromosome"/>
</dbReference>
<accession>A0ABX7Q006</accession>
<dbReference type="RefSeq" id="WP_207162043.1">
    <property type="nucleotide sequence ID" value="NZ_CP071382.1"/>
</dbReference>
<dbReference type="InterPro" id="IPR021558">
    <property type="entry name" value="MazE-like"/>
</dbReference>
<dbReference type="EMBL" id="CP071382">
    <property type="protein sequence ID" value="QSV44395.1"/>
    <property type="molecule type" value="Genomic_DNA"/>
</dbReference>
<reference evidence="1 2" key="1">
    <citation type="submission" date="2021-03" db="EMBL/GenBank/DDBJ databases">
        <title>Geobacter metallireducens gen. nov. sp. nov., a microorganism capable of coupling the complete oxidation of organic compounds to the reduction of iron and other metals.</title>
        <authorList>
            <person name="Li Y."/>
        </authorList>
    </citation>
    <scope>NUCLEOTIDE SEQUENCE [LARGE SCALE GENOMIC DNA]</scope>
    <source>
        <strain evidence="1 2">Jerry-YX</strain>
    </source>
</reference>
<evidence type="ECO:0000313" key="2">
    <source>
        <dbReference type="Proteomes" id="UP000663651"/>
    </source>
</evidence>
<dbReference type="Pfam" id="PF11455">
    <property type="entry name" value="MazE-like"/>
    <property type="match status" value="1"/>
</dbReference>
<protein>
    <submittedName>
        <fullName evidence="1">Antitoxin MazE family protein</fullName>
    </submittedName>
</protein>
<name>A0ABX7Q006_9BACT</name>
<evidence type="ECO:0000313" key="1">
    <source>
        <dbReference type="EMBL" id="QSV44395.1"/>
    </source>
</evidence>
<keyword evidence="2" id="KW-1185">Reference proteome</keyword>
<organism evidence="1 2">
    <name type="scientific">Geobacter benzoatilyticus</name>
    <dbReference type="NCBI Taxonomy" id="2815309"/>
    <lineage>
        <taxon>Bacteria</taxon>
        <taxon>Pseudomonadati</taxon>
        <taxon>Thermodesulfobacteriota</taxon>
        <taxon>Desulfuromonadia</taxon>
        <taxon>Geobacterales</taxon>
        <taxon>Geobacteraceae</taxon>
        <taxon>Geobacter</taxon>
    </lineage>
</organism>